<keyword evidence="10" id="KW-1185">Reference proteome</keyword>
<evidence type="ECO:0000313" key="10">
    <source>
        <dbReference type="Proteomes" id="UP001283366"/>
    </source>
</evidence>
<organism evidence="8 9">
    <name type="scientific">Vibrio mangrovi</name>
    <dbReference type="NCBI Taxonomy" id="474394"/>
    <lineage>
        <taxon>Bacteria</taxon>
        <taxon>Pseudomonadati</taxon>
        <taxon>Pseudomonadota</taxon>
        <taxon>Gammaproteobacteria</taxon>
        <taxon>Vibrionales</taxon>
        <taxon>Vibrionaceae</taxon>
        <taxon>Vibrio</taxon>
    </lineage>
</organism>
<dbReference type="OrthoDB" id="8888419at2"/>
<evidence type="ECO:0000313" key="8">
    <source>
        <dbReference type="EMBL" id="SMS00979.1"/>
    </source>
</evidence>
<evidence type="ECO:0000256" key="4">
    <source>
        <dbReference type="ARBA" id="ARBA00048364"/>
    </source>
</evidence>
<evidence type="ECO:0000256" key="5">
    <source>
        <dbReference type="ARBA" id="ARBA00048662"/>
    </source>
</evidence>
<dbReference type="EMBL" id="FXXI01000003">
    <property type="protein sequence ID" value="SMS00979.1"/>
    <property type="molecule type" value="Genomic_DNA"/>
</dbReference>
<feature type="compositionally biased region" description="Polar residues" evidence="6">
    <location>
        <begin position="25"/>
        <end position="46"/>
    </location>
</feature>
<dbReference type="AlphaFoldDB" id="A0A1Y6ITH2"/>
<dbReference type="Pfam" id="PF03421">
    <property type="entry name" value="Acetyltransf_14"/>
    <property type="match status" value="1"/>
</dbReference>
<keyword evidence="1 8" id="KW-0808">Transferase</keyword>
<dbReference type="GO" id="GO:0016746">
    <property type="term" value="F:acyltransferase activity"/>
    <property type="evidence" value="ECO:0007669"/>
    <property type="project" value="UniProtKB-KW"/>
</dbReference>
<proteinExistence type="inferred from homology"/>
<dbReference type="EMBL" id="JAWRCO010000002">
    <property type="protein sequence ID" value="MDW6004688.1"/>
    <property type="molecule type" value="Genomic_DNA"/>
</dbReference>
<reference evidence="7 10" key="2">
    <citation type="submission" date="2023-11" db="EMBL/GenBank/DDBJ databases">
        <title>Plant-associative lifestyle of Vibrio porteresiae and its evolutionary dynamics.</title>
        <authorList>
            <person name="Rameshkumar N."/>
            <person name="Kirti K."/>
        </authorList>
    </citation>
    <scope>NUCLEOTIDE SEQUENCE [LARGE SCALE GENOMIC DNA]</scope>
    <source>
        <strain evidence="7 10">MSSRF38</strain>
    </source>
</reference>
<evidence type="ECO:0000256" key="2">
    <source>
        <dbReference type="ARBA" id="ARBA00023315"/>
    </source>
</evidence>
<accession>A0A1Y6ITH2</accession>
<feature type="region of interest" description="Disordered" evidence="6">
    <location>
        <begin position="1"/>
        <end position="108"/>
    </location>
</feature>
<gene>
    <name evidence="7" type="ORF">SBX37_17670</name>
    <name evidence="8" type="ORF">VIM7927_02256</name>
</gene>
<evidence type="ECO:0000256" key="1">
    <source>
        <dbReference type="ARBA" id="ARBA00022679"/>
    </source>
</evidence>
<evidence type="ECO:0000256" key="3">
    <source>
        <dbReference type="ARBA" id="ARBA00023785"/>
    </source>
</evidence>
<feature type="compositionally biased region" description="Basic and acidic residues" evidence="6">
    <location>
        <begin position="99"/>
        <end position="108"/>
    </location>
</feature>
<dbReference type="Proteomes" id="UP001283366">
    <property type="component" value="Unassembled WGS sequence"/>
</dbReference>
<dbReference type="RefSeq" id="WP_087481021.1">
    <property type="nucleotide sequence ID" value="NZ_AP024884.1"/>
</dbReference>
<name>A0A1Y6ITH2_9VIBR</name>
<protein>
    <submittedName>
        <fullName evidence="8">YopJ Serine/Threonine acetyltransferase</fullName>
    </submittedName>
    <submittedName>
        <fullName evidence="7">YopJ family acetyltransferase</fullName>
    </submittedName>
</protein>
<comment type="catalytic activity">
    <reaction evidence="5">
        <text>L-seryl-[protein] + acetyl-CoA = O-acetyl-L-seryl-[protein] + CoA</text>
        <dbReference type="Rhea" id="RHEA:59392"/>
        <dbReference type="Rhea" id="RHEA-COMP:9863"/>
        <dbReference type="Rhea" id="RHEA-COMP:15352"/>
        <dbReference type="ChEBI" id="CHEBI:29999"/>
        <dbReference type="ChEBI" id="CHEBI:57287"/>
        <dbReference type="ChEBI" id="CHEBI:57288"/>
        <dbReference type="ChEBI" id="CHEBI:141128"/>
    </reaction>
    <physiologicalReaction direction="left-to-right" evidence="5">
        <dbReference type="Rhea" id="RHEA:59393"/>
    </physiologicalReaction>
</comment>
<evidence type="ECO:0000313" key="7">
    <source>
        <dbReference type="EMBL" id="MDW6004688.1"/>
    </source>
</evidence>
<sequence>MPEISRISVSPETSLPPSPAPSSSRGELNSGGKTFSVQLQTQTDAQNPHHAFYQSGSGLFESPSVSPEAWPSPPDSPVYPESPAATTAPELRRQNAWRETPESQSKYERHNLLRHAPIPDKPPVVPLRLQDKVDQIDLSSLEKLSPDLHQYAQQTISRIQKGREPNSAITTLDAKLLPLLAEAENHRHPGLNLHTFTDQNSCYEAIKAQQKTVQETKQPQQMRVVYPPLPGMAQHHIALDIRFKPGHQPSILGFESALSTLATEPIKNVLSQAFPKAKIQIVDHSIQNSSWDCVMFSLNNALKAYKSHEEYTDKIHNQAQSSRNPLKQIKQQLTGVKSPEIPNEFWKHTHSHGQIQVMGNGDMIVTKEKTGSATETLEHRNLAYRTQRQNHAYSTSIEGFRLQEIRRAGEYLAGQAEIKESSAQTDNP</sequence>
<evidence type="ECO:0000313" key="9">
    <source>
        <dbReference type="Proteomes" id="UP000196125"/>
    </source>
</evidence>
<keyword evidence="2" id="KW-0012">Acyltransferase</keyword>
<evidence type="ECO:0000256" key="6">
    <source>
        <dbReference type="SAM" id="MobiDB-lite"/>
    </source>
</evidence>
<dbReference type="Proteomes" id="UP000196125">
    <property type="component" value="Unassembled WGS sequence"/>
</dbReference>
<comment type="similarity">
    <text evidence="3">Belongs to the acetyltransferase YopJ family.</text>
</comment>
<reference evidence="8 9" key="1">
    <citation type="submission" date="2017-05" db="EMBL/GenBank/DDBJ databases">
        <authorList>
            <person name="Song R."/>
            <person name="Chenine A.L."/>
            <person name="Ruprecht R.M."/>
        </authorList>
    </citation>
    <scope>NUCLEOTIDE SEQUENCE [LARGE SCALE GENOMIC DNA]</scope>
    <source>
        <strain evidence="8 9">CECT 7927</strain>
    </source>
</reference>
<dbReference type="InterPro" id="IPR005083">
    <property type="entry name" value="YopJ-like"/>
</dbReference>
<comment type="catalytic activity">
    <reaction evidence="4">
        <text>L-threonyl-[protein] + acetyl-CoA = O-acetyl-L-threonyl-[protein] + CoA</text>
        <dbReference type="Rhea" id="RHEA:65340"/>
        <dbReference type="Rhea" id="RHEA-COMP:11060"/>
        <dbReference type="Rhea" id="RHEA-COMP:16780"/>
        <dbReference type="ChEBI" id="CHEBI:30013"/>
        <dbReference type="ChEBI" id="CHEBI:57287"/>
        <dbReference type="ChEBI" id="CHEBI:57288"/>
        <dbReference type="ChEBI" id="CHEBI:141025"/>
    </reaction>
    <physiologicalReaction direction="left-to-right" evidence="4">
        <dbReference type="Rhea" id="RHEA:65341"/>
    </physiologicalReaction>
</comment>